<keyword evidence="2" id="KW-1185">Reference proteome</keyword>
<accession>A0ABP8GR10</accession>
<evidence type="ECO:0000313" key="2">
    <source>
        <dbReference type="Proteomes" id="UP001501725"/>
    </source>
</evidence>
<sequence>MRPAIDLHPEAVDLSPLAPFIEHGADLPKTDLLHRAAGKVEAALIVYLKSVVFSRILKDSAGRVYLL</sequence>
<gene>
    <name evidence="1" type="ORF">GCM10023184_18670</name>
</gene>
<dbReference type="Proteomes" id="UP001501725">
    <property type="component" value="Unassembled WGS sequence"/>
</dbReference>
<comment type="caution">
    <text evidence="1">The sequence shown here is derived from an EMBL/GenBank/DDBJ whole genome shotgun (WGS) entry which is preliminary data.</text>
</comment>
<dbReference type="RefSeq" id="WP_345255313.1">
    <property type="nucleotide sequence ID" value="NZ_BAABGY010000007.1"/>
</dbReference>
<dbReference type="EMBL" id="BAABGY010000007">
    <property type="protein sequence ID" value="GAA4328658.1"/>
    <property type="molecule type" value="Genomic_DNA"/>
</dbReference>
<reference evidence="2" key="1">
    <citation type="journal article" date="2019" name="Int. J. Syst. Evol. Microbiol.">
        <title>The Global Catalogue of Microorganisms (GCM) 10K type strain sequencing project: providing services to taxonomists for standard genome sequencing and annotation.</title>
        <authorList>
            <consortium name="The Broad Institute Genomics Platform"/>
            <consortium name="The Broad Institute Genome Sequencing Center for Infectious Disease"/>
            <person name="Wu L."/>
            <person name="Ma J."/>
        </authorList>
    </citation>
    <scope>NUCLEOTIDE SEQUENCE [LARGE SCALE GENOMIC DNA]</scope>
    <source>
        <strain evidence="2">JCM 17919</strain>
    </source>
</reference>
<organism evidence="1 2">
    <name type="scientific">Flaviaesturariibacter amylovorans</name>
    <dbReference type="NCBI Taxonomy" id="1084520"/>
    <lineage>
        <taxon>Bacteria</taxon>
        <taxon>Pseudomonadati</taxon>
        <taxon>Bacteroidota</taxon>
        <taxon>Chitinophagia</taxon>
        <taxon>Chitinophagales</taxon>
        <taxon>Chitinophagaceae</taxon>
        <taxon>Flaviaestuariibacter</taxon>
    </lineage>
</organism>
<evidence type="ECO:0000313" key="1">
    <source>
        <dbReference type="EMBL" id="GAA4328658.1"/>
    </source>
</evidence>
<proteinExistence type="predicted"/>
<protein>
    <submittedName>
        <fullName evidence="1">Uncharacterized protein</fullName>
    </submittedName>
</protein>
<name>A0ABP8GR10_9BACT</name>